<evidence type="ECO:0000313" key="7">
    <source>
        <dbReference type="Proteomes" id="UP000313849"/>
    </source>
</evidence>
<dbReference type="SUPFAM" id="SSF53756">
    <property type="entry name" value="UDP-Glycosyltransferase/glycogen phosphorylase"/>
    <property type="match status" value="1"/>
</dbReference>
<dbReference type="AlphaFoldDB" id="A0A5C5BBP5"/>
<dbReference type="GO" id="GO:0016758">
    <property type="term" value="F:hexosyltransferase activity"/>
    <property type="evidence" value="ECO:0007669"/>
    <property type="project" value="TreeGrafter"/>
</dbReference>
<keyword evidence="3 6" id="KW-0808">Transferase</keyword>
<dbReference type="OrthoDB" id="9802525at2"/>
<reference evidence="6 7" key="1">
    <citation type="submission" date="2019-06" db="EMBL/GenBank/DDBJ databases">
        <title>Draft genome sequence of Miniimonas arenae KCTC 19750T isolated from sea sand.</title>
        <authorList>
            <person name="Park S.-J."/>
        </authorList>
    </citation>
    <scope>NUCLEOTIDE SEQUENCE [LARGE SCALE GENOMIC DNA]</scope>
    <source>
        <strain evidence="6 7">KCTC 19750</strain>
    </source>
</reference>
<evidence type="ECO:0000256" key="2">
    <source>
        <dbReference type="ARBA" id="ARBA00022676"/>
    </source>
</evidence>
<protein>
    <recommendedName>
        <fullName evidence="1">D-inositol 3-phosphate glycosyltransferase</fullName>
    </recommendedName>
</protein>
<dbReference type="EMBL" id="VENP01000018">
    <property type="protein sequence ID" value="TNU74971.1"/>
    <property type="molecule type" value="Genomic_DNA"/>
</dbReference>
<dbReference type="InterPro" id="IPR028098">
    <property type="entry name" value="Glyco_trans_4-like_N"/>
</dbReference>
<evidence type="ECO:0000256" key="1">
    <source>
        <dbReference type="ARBA" id="ARBA00021292"/>
    </source>
</evidence>
<dbReference type="CDD" id="cd03801">
    <property type="entry name" value="GT4_PimA-like"/>
    <property type="match status" value="1"/>
</dbReference>
<proteinExistence type="predicted"/>
<gene>
    <name evidence="6" type="ORF">FH969_06515</name>
</gene>
<dbReference type="Proteomes" id="UP000313849">
    <property type="component" value="Unassembled WGS sequence"/>
</dbReference>
<dbReference type="InterPro" id="IPR001296">
    <property type="entry name" value="Glyco_trans_1"/>
</dbReference>
<comment type="caution">
    <text evidence="6">The sequence shown here is derived from an EMBL/GenBank/DDBJ whole genome shotgun (WGS) entry which is preliminary data.</text>
</comment>
<dbReference type="Gene3D" id="3.40.50.2000">
    <property type="entry name" value="Glycogen Phosphorylase B"/>
    <property type="match status" value="2"/>
</dbReference>
<sequence>MRIAHVSDCFAPRVGGIETQVGDLAAHQVAAGHEVHVLTATAASPGAAARWSGTGTDSRGVVVHRLASRWVGGLPVNPRGTTLLHEVIEELAPDVVHVHAGVVSPFAYQGARVARALRRPLAITWHCMLDGVEPLVRRGADALGWDGESAALSAVSEVAAERVARSFPVEGAPAEVGVLPNGLTISDWRPSGPPRAADGVLRLVATQRVAPRKRTRVLVDVLADATAELGRGAVSLTVAGDGPDAGAVRRHARRRGVADATTLLGRVPRTSLPQLYAGRDVFVSPARLEAFGIAALEARTAGLPIVARAGTGVASFVADGTDGLLADDDAGLAAAVVRLARDDALREAIRDHNRTVAPAADWADVLSAAEREYARARRLLPFVP</sequence>
<feature type="domain" description="Glycosyltransferase subfamily 4-like N-terminal" evidence="5">
    <location>
        <begin position="14"/>
        <end position="183"/>
    </location>
</feature>
<dbReference type="RefSeq" id="WP_108719263.1">
    <property type="nucleotide sequence ID" value="NZ_VENP01000018.1"/>
</dbReference>
<dbReference type="Pfam" id="PF13439">
    <property type="entry name" value="Glyco_transf_4"/>
    <property type="match status" value="1"/>
</dbReference>
<evidence type="ECO:0000256" key="3">
    <source>
        <dbReference type="ARBA" id="ARBA00022679"/>
    </source>
</evidence>
<dbReference type="PANTHER" id="PTHR45947:SF3">
    <property type="entry name" value="SULFOQUINOVOSYL TRANSFERASE SQD2"/>
    <property type="match status" value="1"/>
</dbReference>
<evidence type="ECO:0000259" key="4">
    <source>
        <dbReference type="Pfam" id="PF00534"/>
    </source>
</evidence>
<dbReference type="InterPro" id="IPR050194">
    <property type="entry name" value="Glycosyltransferase_grp1"/>
</dbReference>
<organism evidence="6 7">
    <name type="scientific">Miniimonas arenae</name>
    <dbReference type="NCBI Taxonomy" id="676201"/>
    <lineage>
        <taxon>Bacteria</taxon>
        <taxon>Bacillati</taxon>
        <taxon>Actinomycetota</taxon>
        <taxon>Actinomycetes</taxon>
        <taxon>Micrococcales</taxon>
        <taxon>Beutenbergiaceae</taxon>
        <taxon>Miniimonas</taxon>
    </lineage>
</organism>
<evidence type="ECO:0000313" key="6">
    <source>
        <dbReference type="EMBL" id="TNU74971.1"/>
    </source>
</evidence>
<evidence type="ECO:0000259" key="5">
    <source>
        <dbReference type="Pfam" id="PF13439"/>
    </source>
</evidence>
<keyword evidence="7" id="KW-1185">Reference proteome</keyword>
<dbReference type="Pfam" id="PF00534">
    <property type="entry name" value="Glycos_transf_1"/>
    <property type="match status" value="1"/>
</dbReference>
<keyword evidence="2" id="KW-0328">Glycosyltransferase</keyword>
<dbReference type="GO" id="GO:1901137">
    <property type="term" value="P:carbohydrate derivative biosynthetic process"/>
    <property type="evidence" value="ECO:0007669"/>
    <property type="project" value="UniProtKB-ARBA"/>
</dbReference>
<accession>A0A5C5BBP5</accession>
<feature type="domain" description="Glycosyl transferase family 1" evidence="4">
    <location>
        <begin position="205"/>
        <end position="354"/>
    </location>
</feature>
<name>A0A5C5BBP5_9MICO</name>
<dbReference type="PANTHER" id="PTHR45947">
    <property type="entry name" value="SULFOQUINOVOSYL TRANSFERASE SQD2"/>
    <property type="match status" value="1"/>
</dbReference>